<dbReference type="EMBL" id="VIKR01000007">
    <property type="protein sequence ID" value="TQV70947.1"/>
    <property type="molecule type" value="Genomic_DNA"/>
</dbReference>
<dbReference type="Pfam" id="PF07676">
    <property type="entry name" value="PD40"/>
    <property type="match status" value="1"/>
</dbReference>
<evidence type="ECO:0008006" key="4">
    <source>
        <dbReference type="Google" id="ProtNLM"/>
    </source>
</evidence>
<dbReference type="OrthoDB" id="9812921at2"/>
<keyword evidence="3" id="KW-1185">Reference proteome</keyword>
<name>A0A545T155_9GAMM</name>
<gene>
    <name evidence="2" type="ORF">FLL45_21715</name>
</gene>
<dbReference type="Gene3D" id="2.120.10.30">
    <property type="entry name" value="TolB, C-terminal domain"/>
    <property type="match status" value="3"/>
</dbReference>
<protein>
    <recommendedName>
        <fullName evidence="4">Dipeptidylpeptidase IV N-terminal domain-containing protein</fullName>
    </recommendedName>
</protein>
<comment type="caution">
    <text evidence="2">The sequence shown here is derived from an EMBL/GenBank/DDBJ whole genome shotgun (WGS) entry which is preliminary data.</text>
</comment>
<reference evidence="2 3" key="1">
    <citation type="submission" date="2019-06" db="EMBL/GenBank/DDBJ databases">
        <title>Draft genome of Aliikangiella marina GYP-15.</title>
        <authorList>
            <person name="Wang G."/>
        </authorList>
    </citation>
    <scope>NUCLEOTIDE SEQUENCE [LARGE SCALE GENOMIC DNA]</scope>
    <source>
        <strain evidence="2 3">GYP-15</strain>
    </source>
</reference>
<evidence type="ECO:0000256" key="1">
    <source>
        <dbReference type="ARBA" id="ARBA00009820"/>
    </source>
</evidence>
<dbReference type="PANTHER" id="PTHR36842">
    <property type="entry name" value="PROTEIN TOLB HOMOLOG"/>
    <property type="match status" value="1"/>
</dbReference>
<comment type="similarity">
    <text evidence="1">Belongs to the TolB family.</text>
</comment>
<dbReference type="AlphaFoldDB" id="A0A545T155"/>
<dbReference type="InterPro" id="IPR011659">
    <property type="entry name" value="WD40"/>
</dbReference>
<accession>A0A545T155</accession>
<dbReference type="RefSeq" id="WP_142944164.1">
    <property type="nucleotide sequence ID" value="NZ_VIKR01000007.1"/>
</dbReference>
<evidence type="ECO:0000313" key="3">
    <source>
        <dbReference type="Proteomes" id="UP000317839"/>
    </source>
</evidence>
<proteinExistence type="inferred from homology"/>
<dbReference type="SUPFAM" id="SSF82171">
    <property type="entry name" value="DPP6 N-terminal domain-like"/>
    <property type="match status" value="2"/>
</dbReference>
<dbReference type="InterPro" id="IPR011042">
    <property type="entry name" value="6-blade_b-propeller_TolB-like"/>
</dbReference>
<dbReference type="PANTHER" id="PTHR36842:SF1">
    <property type="entry name" value="PROTEIN TOLB"/>
    <property type="match status" value="1"/>
</dbReference>
<sequence>MTKQFPRNHSKVNKEQSLPKWVINITVVLVLSSFLACSGSSDDDDLPPPPPVSEDYPQKVVILDQTPTHLIFSVEVAEGRFELYSHNLTTGQNSAISDFYSANNGLRPFGLNSDGSRIAYRADKDLDGTDELYTNLVDGTAEFQVTDTIGTSTTDNSGTTLHYNWQWLFASSSLIFRSDPDADGIFEIQTVAFDGGSLITVSADLSVKCLAQNCWKTANQGSVITFMVESINQNSEVEQNLYRVLSDSSGLTQLNQSTASDTRLIDWQWSGDGSQIAFIHQEAGSPANLALVDPNTFSVLTLSNSGLQTGVTEFAWAPDDSRIAFSEDAAVAGNLSLYTLLPDGTDRHELLDSSLVQTPNLFEWAWAPDATRVAFRADQNLTGVNELFTVAPDGQFHRKMNPPMSALDSIQTNWQWSPDSANIAFHGNIETNQIDDELYVSAADGSARIQANAALTNTASLVTTNSQWTNNGERIIYQVADPSGEASGLYSVLANGGDQARINESIQAGQSMLTNFQLSPNDIQVAYQLSDATNNITLQIANIDGGNRINIRTVGTVSLPRWSLDGSRLFYVYLSEASESQGLFSVLSDGTGSVQIY</sequence>
<dbReference type="Proteomes" id="UP000317839">
    <property type="component" value="Unassembled WGS sequence"/>
</dbReference>
<organism evidence="2 3">
    <name type="scientific">Aliikangiella marina</name>
    <dbReference type="NCBI Taxonomy" id="1712262"/>
    <lineage>
        <taxon>Bacteria</taxon>
        <taxon>Pseudomonadati</taxon>
        <taxon>Pseudomonadota</taxon>
        <taxon>Gammaproteobacteria</taxon>
        <taxon>Oceanospirillales</taxon>
        <taxon>Pleioneaceae</taxon>
        <taxon>Aliikangiella</taxon>
    </lineage>
</organism>
<evidence type="ECO:0000313" key="2">
    <source>
        <dbReference type="EMBL" id="TQV70947.1"/>
    </source>
</evidence>